<reference evidence="1 2" key="2">
    <citation type="journal article" date="2022" name="Mol. Ecol. Resour.">
        <title>The genomes of chicory, endive, great burdock and yacon provide insights into Asteraceae paleo-polyploidization history and plant inulin production.</title>
        <authorList>
            <person name="Fan W."/>
            <person name="Wang S."/>
            <person name="Wang H."/>
            <person name="Wang A."/>
            <person name="Jiang F."/>
            <person name="Liu H."/>
            <person name="Zhao H."/>
            <person name="Xu D."/>
            <person name="Zhang Y."/>
        </authorList>
    </citation>
    <scope>NUCLEOTIDE SEQUENCE [LARGE SCALE GENOMIC DNA]</scope>
    <source>
        <strain evidence="2">cv. Yunnan</strain>
        <tissue evidence="1">Leaves</tissue>
    </source>
</reference>
<protein>
    <submittedName>
        <fullName evidence="1">Uncharacterized protein</fullName>
    </submittedName>
</protein>
<organism evidence="1 2">
    <name type="scientific">Smallanthus sonchifolius</name>
    <dbReference type="NCBI Taxonomy" id="185202"/>
    <lineage>
        <taxon>Eukaryota</taxon>
        <taxon>Viridiplantae</taxon>
        <taxon>Streptophyta</taxon>
        <taxon>Embryophyta</taxon>
        <taxon>Tracheophyta</taxon>
        <taxon>Spermatophyta</taxon>
        <taxon>Magnoliopsida</taxon>
        <taxon>eudicotyledons</taxon>
        <taxon>Gunneridae</taxon>
        <taxon>Pentapetalae</taxon>
        <taxon>asterids</taxon>
        <taxon>campanulids</taxon>
        <taxon>Asterales</taxon>
        <taxon>Asteraceae</taxon>
        <taxon>Asteroideae</taxon>
        <taxon>Heliantheae alliance</taxon>
        <taxon>Millerieae</taxon>
        <taxon>Smallanthus</taxon>
    </lineage>
</organism>
<reference evidence="2" key="1">
    <citation type="journal article" date="2022" name="Mol. Ecol. Resour.">
        <title>The genomes of chicory, endive, great burdock and yacon provide insights into Asteraceae palaeo-polyploidization history and plant inulin production.</title>
        <authorList>
            <person name="Fan W."/>
            <person name="Wang S."/>
            <person name="Wang H."/>
            <person name="Wang A."/>
            <person name="Jiang F."/>
            <person name="Liu H."/>
            <person name="Zhao H."/>
            <person name="Xu D."/>
            <person name="Zhang Y."/>
        </authorList>
    </citation>
    <scope>NUCLEOTIDE SEQUENCE [LARGE SCALE GENOMIC DNA]</scope>
    <source>
        <strain evidence="2">cv. Yunnan</strain>
    </source>
</reference>
<sequence length="123" mass="14475">MRSCTLMNGKNKDCSTRECWRYVEDMECMQEADYRITGRAHHKDRRLKIKLLSRSQLKKENRVVRFGLIESVNSIENWNTSMNVIYLIVSIKCHEDLQTYTLDSQASCVENPKEKKREIGQGD</sequence>
<dbReference type="Proteomes" id="UP001056120">
    <property type="component" value="Linkage Group LG01"/>
</dbReference>
<keyword evidence="2" id="KW-1185">Reference proteome</keyword>
<name>A0ACB9K6M6_9ASTR</name>
<evidence type="ECO:0000313" key="2">
    <source>
        <dbReference type="Proteomes" id="UP001056120"/>
    </source>
</evidence>
<gene>
    <name evidence="1" type="ORF">L1987_01993</name>
</gene>
<evidence type="ECO:0000313" key="1">
    <source>
        <dbReference type="EMBL" id="KAI3827904.1"/>
    </source>
</evidence>
<accession>A0ACB9K6M6</accession>
<proteinExistence type="predicted"/>
<comment type="caution">
    <text evidence="1">The sequence shown here is derived from an EMBL/GenBank/DDBJ whole genome shotgun (WGS) entry which is preliminary data.</text>
</comment>
<dbReference type="EMBL" id="CM042018">
    <property type="protein sequence ID" value="KAI3827904.1"/>
    <property type="molecule type" value="Genomic_DNA"/>
</dbReference>